<reference evidence="1 2" key="1">
    <citation type="submission" date="2018-08" db="EMBL/GenBank/DDBJ databases">
        <title>Recombination of ecologically and evolutionarily significant loci maintains genetic cohesion in the Pseudomonas syringae species complex.</title>
        <authorList>
            <person name="Dillon M."/>
            <person name="Thakur S."/>
            <person name="Almeida R.N.D."/>
            <person name="Weir B.S."/>
            <person name="Guttman D.S."/>
        </authorList>
    </citation>
    <scope>NUCLEOTIDE SEQUENCE [LARGE SCALE GENOMIC DNA]</scope>
    <source>
        <strain evidence="1 2">ICMP 9829</strain>
    </source>
</reference>
<dbReference type="AlphaFoldDB" id="A0A3M4U8K6"/>
<protein>
    <submittedName>
        <fullName evidence="1">Uncharacterized protein</fullName>
    </submittedName>
</protein>
<organism evidence="1 2">
    <name type="scientific">Pseudomonas syringae pv. coriandricola</name>
    <dbReference type="NCBI Taxonomy" id="264453"/>
    <lineage>
        <taxon>Bacteria</taxon>
        <taxon>Pseudomonadati</taxon>
        <taxon>Pseudomonadota</taxon>
        <taxon>Gammaproteobacteria</taxon>
        <taxon>Pseudomonadales</taxon>
        <taxon>Pseudomonadaceae</taxon>
        <taxon>Pseudomonas</taxon>
    </lineage>
</organism>
<comment type="caution">
    <text evidence="1">The sequence shown here is derived from an EMBL/GenBank/DDBJ whole genome shotgun (WGS) entry which is preliminary data.</text>
</comment>
<dbReference type="Proteomes" id="UP000274212">
    <property type="component" value="Unassembled WGS sequence"/>
</dbReference>
<name>A0A3M4U8K6_9PSED</name>
<evidence type="ECO:0000313" key="1">
    <source>
        <dbReference type="EMBL" id="RMU10809.1"/>
    </source>
</evidence>
<proteinExistence type="predicted"/>
<evidence type="ECO:0000313" key="2">
    <source>
        <dbReference type="Proteomes" id="UP000274212"/>
    </source>
</evidence>
<sequence length="264" mass="29838">MLEGKFCERSFYSHTGCEMKLYENVVIGNFLYGLGFALGAQLKSGQLPSMVNLLQQTPDDKRLGDVLMAFPGTVRLIEFKTEANKSTKEQNRHAFLRQVLSQRLEQLPSLPDVSRRVHWYIETAPVPEAALKARIEPYLDALGEGHRLRPKTPERFQDFIQELAQGILQGVTAEVSQNERDYLDLVRLAQGPEDIGTAGLVLIAGSGGGLHFAALRDLMELNLPHGQWIEHSKNFDRSIELQRQMPELERKGPVHKLSKKVIER</sequence>
<dbReference type="EMBL" id="RBTT01000081">
    <property type="protein sequence ID" value="RMU10809.1"/>
    <property type="molecule type" value="Genomic_DNA"/>
</dbReference>
<gene>
    <name evidence="1" type="ORF">ALP36_100468</name>
</gene>
<accession>A0A3M4U8K6</accession>